<feature type="signal peptide" evidence="1">
    <location>
        <begin position="1"/>
        <end position="31"/>
    </location>
</feature>
<dbReference type="PANTHER" id="PTHR42953">
    <property type="entry name" value="HIGH-AFFINITY ZINC UPTAKE SYSTEM PROTEIN ZNUA-RELATED"/>
    <property type="match status" value="1"/>
</dbReference>
<proteinExistence type="predicted"/>
<keyword evidence="1" id="KW-0732">Signal</keyword>
<comment type="caution">
    <text evidence="2">The sequence shown here is derived from an EMBL/GenBank/DDBJ whole genome shotgun (WGS) entry which is preliminary data.</text>
</comment>
<sequence>MEHITREDFMKSLRCMCALIFALLATTPAHADLKVATSLTDLASVAQFVGGRHVTAQSLCRGYEDPHFVPAKPSLMKAIQHADVFVSTGLELDSGWLPLVLPGSRNPRIQQGAKGFVDASEGVSVLEKPSGTVNRAEGDIHPLGNPHYYADPKNLEVVANHLAEVFSGLDPANAADYAANAKAFSERMEASLAKWEEAMAPYKGASVVPFHKNFVYFAERFGLKLFGTVEPKPGIPPSPHYISELAASMKKEGVKVVLYQPYYDADASNQVAKKAGGVAIEVASEAGGLPGTDDVFSKFDVLVSSIAGALSGKTGAQQ</sequence>
<dbReference type="PANTHER" id="PTHR42953:SF2">
    <property type="entry name" value="ADHESION PROTEIN"/>
    <property type="match status" value="1"/>
</dbReference>
<dbReference type="Pfam" id="PF01297">
    <property type="entry name" value="ZnuA"/>
    <property type="match status" value="1"/>
</dbReference>
<dbReference type="SUPFAM" id="SSF53807">
    <property type="entry name" value="Helical backbone' metal receptor"/>
    <property type="match status" value="1"/>
</dbReference>
<dbReference type="GO" id="GO:0030001">
    <property type="term" value="P:metal ion transport"/>
    <property type="evidence" value="ECO:0007669"/>
    <property type="project" value="InterPro"/>
</dbReference>
<feature type="chain" id="PRO_5022149506" evidence="1">
    <location>
        <begin position="32"/>
        <end position="318"/>
    </location>
</feature>
<evidence type="ECO:0000313" key="2">
    <source>
        <dbReference type="EMBL" id="TMQ48810.1"/>
    </source>
</evidence>
<evidence type="ECO:0000313" key="3">
    <source>
        <dbReference type="Proteomes" id="UP000317716"/>
    </source>
</evidence>
<dbReference type="Proteomes" id="UP000317716">
    <property type="component" value="Unassembled WGS sequence"/>
</dbReference>
<dbReference type="InterPro" id="IPR006127">
    <property type="entry name" value="ZnuA-like"/>
</dbReference>
<dbReference type="EMBL" id="VBOS01000468">
    <property type="protein sequence ID" value="TMQ48810.1"/>
    <property type="molecule type" value="Genomic_DNA"/>
</dbReference>
<reference evidence="2 3" key="1">
    <citation type="journal article" date="2019" name="Nat. Microbiol.">
        <title>Mediterranean grassland soil C-N compound turnover is dependent on rainfall and depth, and is mediated by genomically divergent microorganisms.</title>
        <authorList>
            <person name="Diamond S."/>
            <person name="Andeer P.F."/>
            <person name="Li Z."/>
            <person name="Crits-Christoph A."/>
            <person name="Burstein D."/>
            <person name="Anantharaman K."/>
            <person name="Lane K.R."/>
            <person name="Thomas B.C."/>
            <person name="Pan C."/>
            <person name="Northen T.R."/>
            <person name="Banfield J.F."/>
        </authorList>
    </citation>
    <scope>NUCLEOTIDE SEQUENCE [LARGE SCALE GENOMIC DNA]</scope>
    <source>
        <strain evidence="2">WS_2</strain>
    </source>
</reference>
<dbReference type="Gene3D" id="3.40.50.1980">
    <property type="entry name" value="Nitrogenase molybdenum iron protein domain"/>
    <property type="match status" value="2"/>
</dbReference>
<protein>
    <submittedName>
        <fullName evidence="2">Zinc ABC transporter substrate-binding protein</fullName>
    </submittedName>
</protein>
<organism evidence="2 3">
    <name type="scientific">Eiseniibacteriota bacterium</name>
    <dbReference type="NCBI Taxonomy" id="2212470"/>
    <lineage>
        <taxon>Bacteria</taxon>
        <taxon>Candidatus Eiseniibacteriota</taxon>
    </lineage>
</organism>
<accession>A0A538SBQ8</accession>
<name>A0A538SBQ8_UNCEI</name>
<gene>
    <name evidence="2" type="ORF">E6K72_12735</name>
</gene>
<dbReference type="InterPro" id="IPR050492">
    <property type="entry name" value="Bact_metal-bind_prot9"/>
</dbReference>
<evidence type="ECO:0000256" key="1">
    <source>
        <dbReference type="SAM" id="SignalP"/>
    </source>
</evidence>
<dbReference type="GO" id="GO:0046872">
    <property type="term" value="F:metal ion binding"/>
    <property type="evidence" value="ECO:0007669"/>
    <property type="project" value="InterPro"/>
</dbReference>
<dbReference type="AlphaFoldDB" id="A0A538SBQ8"/>